<feature type="region of interest" description="Disordered" evidence="1">
    <location>
        <begin position="400"/>
        <end position="423"/>
    </location>
</feature>
<keyword evidence="3" id="KW-1185">Reference proteome</keyword>
<gene>
    <name evidence="2" type="ORF">O0S08_02130</name>
</gene>
<evidence type="ECO:0000313" key="3">
    <source>
        <dbReference type="Proteomes" id="UP001164459"/>
    </source>
</evidence>
<accession>A0ABY7H6M6</accession>
<evidence type="ECO:0000313" key="2">
    <source>
        <dbReference type="EMBL" id="WAS94934.1"/>
    </source>
</evidence>
<dbReference type="Proteomes" id="UP001164459">
    <property type="component" value="Chromosome"/>
</dbReference>
<dbReference type="EMBL" id="CP114040">
    <property type="protein sequence ID" value="WAS94934.1"/>
    <property type="molecule type" value="Genomic_DNA"/>
</dbReference>
<dbReference type="RefSeq" id="WP_269037268.1">
    <property type="nucleotide sequence ID" value="NZ_CP114040.1"/>
</dbReference>
<name>A0ABY7H6M6_9BACT</name>
<evidence type="ECO:0000256" key="1">
    <source>
        <dbReference type="SAM" id="MobiDB-lite"/>
    </source>
</evidence>
<organism evidence="2 3">
    <name type="scientific">Nannocystis punicea</name>
    <dbReference type="NCBI Taxonomy" id="2995304"/>
    <lineage>
        <taxon>Bacteria</taxon>
        <taxon>Pseudomonadati</taxon>
        <taxon>Myxococcota</taxon>
        <taxon>Polyangia</taxon>
        <taxon>Nannocystales</taxon>
        <taxon>Nannocystaceae</taxon>
        <taxon>Nannocystis</taxon>
    </lineage>
</organism>
<protein>
    <submittedName>
        <fullName evidence="2">Uncharacterized protein</fullName>
    </submittedName>
</protein>
<sequence length="476" mass="49490">MAITLNPPLDNLGIMAPVLGPWFSDDAVNLGVPVPAQRLRLPVNFAAATDWFAPATGTLSLFVTDAANPPPALDTLQDSSGAWPFANGRIVAFFRLLPEVEARLHALVGLIPAATADPVDDPPTEAGVPTRPQVRSLAIVLPAATPLTPAGIYPFFGGAAGIPGSDDAERMAAIGLAIAGGNLVNAALPMTWLRRPGGELADRDILLQGLVGQVDLWAFDRRGRAIDPGAVACWWSWLLSTAVGDDPATDDEDIQLLAPDIDAEDYPQQDDQPVVVQFAAQRTAHLVDAHEGPLAAPFIGGGNRLEVDGAAAAGELVQVGGEDPIALTFAAVPPPGAPPPLDNPALDDAPRARMAVLPTGNYGAEANLWPGGPVHAGLTRDFVRVAVVDEERHLVGVARGDSRAGTTPPAVRRSAAQNRPSTRINVSRTSTTDGVLLANGQATADALLAVPNANDPTRLVLGLGDVAWAARRAPRQ</sequence>
<proteinExistence type="predicted"/>
<reference evidence="2" key="1">
    <citation type="submission" date="2022-11" db="EMBL/GenBank/DDBJ databases">
        <title>Minimal conservation of predation-associated metabolite biosynthetic gene clusters underscores biosynthetic potential of Myxococcota including descriptions for ten novel species: Archangium lansinium sp. nov., Myxococcus landrumus sp. nov., Nannocystis bai.</title>
        <authorList>
            <person name="Ahearne A."/>
            <person name="Stevens C."/>
            <person name="Dowd S."/>
        </authorList>
    </citation>
    <scope>NUCLEOTIDE SEQUENCE</scope>
    <source>
        <strain evidence="2">Fl3</strain>
    </source>
</reference>